<accession>A0AC54ZAD6</accession>
<evidence type="ECO:0000313" key="1">
    <source>
        <dbReference type="Proteomes" id="UP000694850"/>
    </source>
</evidence>
<dbReference type="Proteomes" id="UP000694850">
    <property type="component" value="Unplaced"/>
</dbReference>
<feature type="non-terminal residue" evidence="2">
    <location>
        <position position="1"/>
    </location>
</feature>
<sequence length="531" mass="61892">PGHLSSAVYVEEQNAEERLVFETVFNHYRKHKVEISNAINKTFPLLEGLRDHGFITNKLFEDSEEACRNLVPVQRVMYNVLSKMEKSFSQSLLKTLFSEVNMKEYPDLIHVCSSFNKVIHNLQIEEGKETKWMASIRSIQEQGQAVQKAEIPEPLYDEEKINIKEKEPLCGQRDTFRTGDTTVEHAQASEQADTVDTGNNSTMGKQKGKGRRKRGRPRKHVTQRNKAPLKRGRLRGLRRHMDETVDFDSPLLPVTCGEMKGTLYKKKLEQGTSEKCIQCEDETWLTLGEFEIKGGYAKSKNWKLSVRCGGQCLQRLVKEGFLPNPPRTYNRRKKGRLEPHDDDLDDPYPENSDDCEVCRQRGQLFCCDTCSRSFHENCHIPPVEAERTPWSCIFCMMKDFSGSQQCQQESEVLKRQMLPEEQLKCEFLLLKVFCCSENSFFANIPYYYDRESSQVLKEPMWLNKIKKKLNEKGYHQVEGFVQDMRLIFQNHRTFRTFEKLGQMGLRLETEFENNFKEIFAIQETNENSSFM</sequence>
<name>A0AC54ZAD6_ORYAF</name>
<reference evidence="2" key="1">
    <citation type="submission" date="2025-08" db="UniProtKB">
        <authorList>
            <consortium name="RefSeq"/>
        </authorList>
    </citation>
    <scope>IDENTIFICATION</scope>
</reference>
<keyword evidence="1" id="KW-1185">Reference proteome</keyword>
<dbReference type="RefSeq" id="XP_042636846.1">
    <property type="nucleotide sequence ID" value="XM_042780912.1"/>
</dbReference>
<organism evidence="1 2">
    <name type="scientific">Orycteropus afer afer</name>
    <dbReference type="NCBI Taxonomy" id="1230840"/>
    <lineage>
        <taxon>Eukaryota</taxon>
        <taxon>Metazoa</taxon>
        <taxon>Chordata</taxon>
        <taxon>Craniata</taxon>
        <taxon>Vertebrata</taxon>
        <taxon>Euteleostomi</taxon>
        <taxon>Mammalia</taxon>
        <taxon>Eutheria</taxon>
        <taxon>Afrotheria</taxon>
        <taxon>Tubulidentata</taxon>
        <taxon>Orycteropodidae</taxon>
        <taxon>Orycteropus</taxon>
    </lineage>
</organism>
<protein>
    <submittedName>
        <fullName evidence="2">Nuclear body protein SP140-like protein</fullName>
    </submittedName>
</protein>
<gene>
    <name evidence="2" type="primary">LOC103199576</name>
</gene>
<evidence type="ECO:0000313" key="2">
    <source>
        <dbReference type="RefSeq" id="XP_042636846.1"/>
    </source>
</evidence>
<proteinExistence type="predicted"/>